<name>A0A8H6S6S6_MYCCL</name>
<dbReference type="Proteomes" id="UP000613580">
    <property type="component" value="Unassembled WGS sequence"/>
</dbReference>
<feature type="chain" id="PRO_5034986957" description="Transmembrane protein" evidence="3">
    <location>
        <begin position="25"/>
        <end position="548"/>
    </location>
</feature>
<feature type="compositionally biased region" description="Low complexity" evidence="1">
    <location>
        <begin position="363"/>
        <end position="380"/>
    </location>
</feature>
<keyword evidence="5" id="KW-1185">Reference proteome</keyword>
<keyword evidence="2" id="KW-0472">Membrane</keyword>
<dbReference type="EMBL" id="JACAZE010000020">
    <property type="protein sequence ID" value="KAF7293863.1"/>
    <property type="molecule type" value="Genomic_DNA"/>
</dbReference>
<comment type="caution">
    <text evidence="4">The sequence shown here is derived from an EMBL/GenBank/DDBJ whole genome shotgun (WGS) entry which is preliminary data.</text>
</comment>
<feature type="region of interest" description="Disordered" evidence="1">
    <location>
        <begin position="232"/>
        <end position="266"/>
    </location>
</feature>
<feature type="region of interest" description="Disordered" evidence="1">
    <location>
        <begin position="175"/>
        <end position="198"/>
    </location>
</feature>
<evidence type="ECO:0000313" key="5">
    <source>
        <dbReference type="Proteomes" id="UP000613580"/>
    </source>
</evidence>
<feature type="compositionally biased region" description="Polar residues" evidence="1">
    <location>
        <begin position="182"/>
        <end position="191"/>
    </location>
</feature>
<feature type="compositionally biased region" description="Low complexity" evidence="1">
    <location>
        <begin position="296"/>
        <end position="305"/>
    </location>
</feature>
<keyword evidence="3" id="KW-0732">Signal</keyword>
<dbReference type="OrthoDB" id="2796893at2759"/>
<evidence type="ECO:0008006" key="6">
    <source>
        <dbReference type="Google" id="ProtNLM"/>
    </source>
</evidence>
<protein>
    <recommendedName>
        <fullName evidence="6">Transmembrane protein</fullName>
    </recommendedName>
</protein>
<feature type="signal peptide" evidence="3">
    <location>
        <begin position="1"/>
        <end position="24"/>
    </location>
</feature>
<feature type="region of interest" description="Disordered" evidence="1">
    <location>
        <begin position="529"/>
        <end position="548"/>
    </location>
</feature>
<keyword evidence="2" id="KW-1133">Transmembrane helix</keyword>
<evidence type="ECO:0000256" key="3">
    <source>
        <dbReference type="SAM" id="SignalP"/>
    </source>
</evidence>
<gene>
    <name evidence="4" type="ORF">HMN09_01182400</name>
</gene>
<keyword evidence="2" id="KW-0812">Transmembrane</keyword>
<feature type="compositionally biased region" description="Basic residues" evidence="1">
    <location>
        <begin position="539"/>
        <end position="548"/>
    </location>
</feature>
<feature type="transmembrane region" description="Helical" evidence="2">
    <location>
        <begin position="200"/>
        <end position="223"/>
    </location>
</feature>
<organism evidence="4 5">
    <name type="scientific">Mycena chlorophos</name>
    <name type="common">Agaric fungus</name>
    <name type="synonym">Agaricus chlorophos</name>
    <dbReference type="NCBI Taxonomy" id="658473"/>
    <lineage>
        <taxon>Eukaryota</taxon>
        <taxon>Fungi</taxon>
        <taxon>Dikarya</taxon>
        <taxon>Basidiomycota</taxon>
        <taxon>Agaricomycotina</taxon>
        <taxon>Agaricomycetes</taxon>
        <taxon>Agaricomycetidae</taxon>
        <taxon>Agaricales</taxon>
        <taxon>Marasmiineae</taxon>
        <taxon>Mycenaceae</taxon>
        <taxon>Mycena</taxon>
    </lineage>
</organism>
<feature type="region of interest" description="Disordered" evidence="1">
    <location>
        <begin position="296"/>
        <end position="316"/>
    </location>
</feature>
<proteinExistence type="predicted"/>
<feature type="compositionally biased region" description="Low complexity" evidence="1">
    <location>
        <begin position="439"/>
        <end position="449"/>
    </location>
</feature>
<sequence>MKRCTTISRGLVLFLLTTPFTTQAAIPSPARRAAEQTQAQCDSSFNWSYNSAGMSPCLLTAYLWGACFSNTWNVPALTQPNQYTNPNSTTANLCTCSWASYNVISACTACQLVDSGIQTWAAYSQNCGSFLSKTYWPSNVQVPGNVTIPYWAGTDPTTWTAAQFNVDQANALNGQHHPDLSLTGNAATTPKSKSKAPTGAIAGGAVGGVAVLLIGGLLAFFYLRRAKRNASGPRELLDGPRRMRSMGEMSSKSIVSSGPGTSTRGGQAMSILAPSTHRPATLYTTAGTLTSQSVHSHSLSYLSSPPSSPPPHTRNFSQATTNEAEVINPFTLVLPDAASSRLPRKISESTLQTTYQSQEGGFASSSASASAGPTPGTPSAQMHSYMDPVPEHNTLSVPVPDLAHVLAERARALQANDETIDRILQERSTSPPAYTEYAPSPSTSPSVSPEPLPAVDGATLRAQFGHGKRPRVIAHEQGSSVDSNRSFESASSYGQEGSISALDDVIEQMGLGLVVPPTPAGEAASTVITGQSDEVGQTPRHKVTVSNP</sequence>
<feature type="compositionally biased region" description="Polar residues" evidence="1">
    <location>
        <begin position="248"/>
        <end position="265"/>
    </location>
</feature>
<evidence type="ECO:0000256" key="2">
    <source>
        <dbReference type="SAM" id="Phobius"/>
    </source>
</evidence>
<evidence type="ECO:0000256" key="1">
    <source>
        <dbReference type="SAM" id="MobiDB-lite"/>
    </source>
</evidence>
<reference evidence="4" key="1">
    <citation type="submission" date="2020-05" db="EMBL/GenBank/DDBJ databases">
        <title>Mycena genomes resolve the evolution of fungal bioluminescence.</title>
        <authorList>
            <person name="Tsai I.J."/>
        </authorList>
    </citation>
    <scope>NUCLEOTIDE SEQUENCE</scope>
    <source>
        <strain evidence="4">110903Hualien_Pintung</strain>
    </source>
</reference>
<evidence type="ECO:0000313" key="4">
    <source>
        <dbReference type="EMBL" id="KAF7293863.1"/>
    </source>
</evidence>
<feature type="region of interest" description="Disordered" evidence="1">
    <location>
        <begin position="417"/>
        <end position="454"/>
    </location>
</feature>
<feature type="region of interest" description="Disordered" evidence="1">
    <location>
        <begin position="351"/>
        <end position="396"/>
    </location>
</feature>
<dbReference type="AlphaFoldDB" id="A0A8H6S6S6"/>
<accession>A0A8H6S6S6</accession>